<protein>
    <submittedName>
        <fullName evidence="1">Glycosyltransferase involved in cell wall biosynthesis</fullName>
    </submittedName>
</protein>
<reference evidence="1 2" key="1">
    <citation type="submission" date="2020-08" db="EMBL/GenBank/DDBJ databases">
        <title>Sequencing the genomes of 1000 actinobacteria strains.</title>
        <authorList>
            <person name="Klenk H.-P."/>
        </authorList>
    </citation>
    <scope>NUCLEOTIDE SEQUENCE [LARGE SCALE GENOMIC DNA]</scope>
    <source>
        <strain evidence="1 2">DSM 27099</strain>
    </source>
</reference>
<name>A0A7W4V2B0_9MICO</name>
<evidence type="ECO:0000313" key="2">
    <source>
        <dbReference type="Proteomes" id="UP000529310"/>
    </source>
</evidence>
<gene>
    <name evidence="1" type="ORF">FHX49_001104</name>
</gene>
<accession>A0A7W4V2B0</accession>
<dbReference type="SUPFAM" id="SSF53756">
    <property type="entry name" value="UDP-Glycosyltransferase/glycogen phosphorylase"/>
    <property type="match status" value="1"/>
</dbReference>
<sequence>MSYLQALSAGVPTIALEGNAVADDVAAHETGVVVSDLAQVNDWLSREDEVQHWGAHARQRFEHAFSKEAWLLRITQVYKELVP</sequence>
<dbReference type="Proteomes" id="UP000529310">
    <property type="component" value="Unassembled WGS sequence"/>
</dbReference>
<comment type="caution">
    <text evidence="1">The sequence shown here is derived from an EMBL/GenBank/DDBJ whole genome shotgun (WGS) entry which is preliminary data.</text>
</comment>
<dbReference type="Gene3D" id="3.40.50.2000">
    <property type="entry name" value="Glycogen Phosphorylase B"/>
    <property type="match status" value="1"/>
</dbReference>
<dbReference type="AlphaFoldDB" id="A0A7W4V2B0"/>
<dbReference type="GO" id="GO:0016740">
    <property type="term" value="F:transferase activity"/>
    <property type="evidence" value="ECO:0007669"/>
    <property type="project" value="UniProtKB-KW"/>
</dbReference>
<proteinExistence type="predicted"/>
<keyword evidence="1" id="KW-0808">Transferase</keyword>
<evidence type="ECO:0000313" key="1">
    <source>
        <dbReference type="EMBL" id="MBB2975538.1"/>
    </source>
</evidence>
<organism evidence="1 2">
    <name type="scientific">Microbacterium endophyticum</name>
    <dbReference type="NCBI Taxonomy" id="1526412"/>
    <lineage>
        <taxon>Bacteria</taxon>
        <taxon>Bacillati</taxon>
        <taxon>Actinomycetota</taxon>
        <taxon>Actinomycetes</taxon>
        <taxon>Micrococcales</taxon>
        <taxon>Microbacteriaceae</taxon>
        <taxon>Microbacterium</taxon>
    </lineage>
</organism>
<dbReference type="EMBL" id="JACHWQ010000002">
    <property type="protein sequence ID" value="MBB2975538.1"/>
    <property type="molecule type" value="Genomic_DNA"/>
</dbReference>
<keyword evidence="2" id="KW-1185">Reference proteome</keyword>